<dbReference type="InterPro" id="IPR013783">
    <property type="entry name" value="Ig-like_fold"/>
</dbReference>
<dbReference type="InterPro" id="IPR014756">
    <property type="entry name" value="Ig_E-set"/>
</dbReference>
<comment type="caution">
    <text evidence="2">The sequence shown here is derived from an EMBL/GenBank/DDBJ whole genome shotgun (WGS) entry which is preliminary data.</text>
</comment>
<organism evidence="2 3">
    <name type="scientific">Streptomyces vastus</name>
    <dbReference type="NCBI Taxonomy" id="285451"/>
    <lineage>
        <taxon>Bacteria</taxon>
        <taxon>Bacillati</taxon>
        <taxon>Actinomycetota</taxon>
        <taxon>Actinomycetes</taxon>
        <taxon>Kitasatosporales</taxon>
        <taxon>Streptomycetaceae</taxon>
        <taxon>Streptomyces</taxon>
    </lineage>
</organism>
<feature type="domain" description="IPT/TIG" evidence="1">
    <location>
        <begin position="23"/>
        <end position="104"/>
    </location>
</feature>
<keyword evidence="3" id="KW-1185">Reference proteome</keyword>
<dbReference type="SUPFAM" id="SSF81296">
    <property type="entry name" value="E set domains"/>
    <property type="match status" value="4"/>
</dbReference>
<dbReference type="PANTHER" id="PTHR22625">
    <property type="entry name" value="PLEXIN"/>
    <property type="match status" value="1"/>
</dbReference>
<feature type="domain" description="IPT/TIG" evidence="1">
    <location>
        <begin position="278"/>
        <end position="356"/>
    </location>
</feature>
<proteinExistence type="predicted"/>
<gene>
    <name evidence="2" type="ORF">GCM10010307_17130</name>
</gene>
<dbReference type="SMART" id="SM00429">
    <property type="entry name" value="IPT"/>
    <property type="match status" value="4"/>
</dbReference>
<feature type="domain" description="IPT/TIG" evidence="1">
    <location>
        <begin position="108"/>
        <end position="192"/>
    </location>
</feature>
<dbReference type="InterPro" id="IPR002909">
    <property type="entry name" value="IPT_dom"/>
</dbReference>
<name>A0ABN3QJ16_9ACTN</name>
<reference evidence="2 3" key="1">
    <citation type="journal article" date="2019" name="Int. J. Syst. Evol. Microbiol.">
        <title>The Global Catalogue of Microorganisms (GCM) 10K type strain sequencing project: providing services to taxonomists for standard genome sequencing and annotation.</title>
        <authorList>
            <consortium name="The Broad Institute Genomics Platform"/>
            <consortium name="The Broad Institute Genome Sequencing Center for Infectious Disease"/>
            <person name="Wu L."/>
            <person name="Ma J."/>
        </authorList>
    </citation>
    <scope>NUCLEOTIDE SEQUENCE [LARGE SCALE GENOMIC DNA]</scope>
    <source>
        <strain evidence="2 3">JCM 4524</strain>
    </source>
</reference>
<dbReference type="InterPro" id="IPR031148">
    <property type="entry name" value="Plexin"/>
</dbReference>
<dbReference type="CDD" id="cd00102">
    <property type="entry name" value="IPT"/>
    <property type="match status" value="3"/>
</dbReference>
<sequence>MNVTVTTSGGTSTQFVPFTYLAAPSLSGLSPAEGSVSGGTTVVLTGADLSGVTAVDFGGVPAASFTVDSSSQITAVTPAHAAGPAEVRVTNSSGTSNALTFAFTSIAAPSVTSLSPNQGPVSGGTTVVLTGANFSDVTAVEFDGVPATSFTVDSSTQITAVSPAHVAGAAAVTVTTPGGTSNPNDPNTYFYYAALPSLTDLVPPSGPTAGGTTVTLTGTDLLGATAVRFDGVPATSFTVDSATQITAVTPSHASGVVEVTVTTLGGTSSSLGYVFLDAPVLVSLEPDQGPAHTATVVTLTGDNLATTTSVQFDEVPASFTVVSPTQITTVAPADTAGPVSVTVTTPAGTSNGLTYTRLAAPAI</sequence>
<feature type="domain" description="IPT/TIG" evidence="1">
    <location>
        <begin position="195"/>
        <end position="274"/>
    </location>
</feature>
<dbReference type="Proteomes" id="UP001500151">
    <property type="component" value="Unassembled WGS sequence"/>
</dbReference>
<dbReference type="Pfam" id="PF01833">
    <property type="entry name" value="TIG"/>
    <property type="match status" value="4"/>
</dbReference>
<evidence type="ECO:0000313" key="3">
    <source>
        <dbReference type="Proteomes" id="UP001500151"/>
    </source>
</evidence>
<evidence type="ECO:0000313" key="2">
    <source>
        <dbReference type="EMBL" id="GAA2627811.1"/>
    </source>
</evidence>
<accession>A0ABN3QJ16</accession>
<dbReference type="Gene3D" id="2.60.40.10">
    <property type="entry name" value="Immunoglobulins"/>
    <property type="match status" value="4"/>
</dbReference>
<protein>
    <recommendedName>
        <fullName evidence="1">IPT/TIG domain-containing protein</fullName>
    </recommendedName>
</protein>
<dbReference type="PANTHER" id="PTHR22625:SF70">
    <property type="entry name" value="PLEXIN A, ISOFORM A"/>
    <property type="match status" value="1"/>
</dbReference>
<evidence type="ECO:0000259" key="1">
    <source>
        <dbReference type="SMART" id="SM00429"/>
    </source>
</evidence>
<dbReference type="EMBL" id="BAAASJ010000020">
    <property type="protein sequence ID" value="GAA2627811.1"/>
    <property type="molecule type" value="Genomic_DNA"/>
</dbReference>